<reference evidence="1" key="1">
    <citation type="submission" date="2019-08" db="EMBL/GenBank/DDBJ databases">
        <title>The genome of the North American firefly Photinus pyralis.</title>
        <authorList>
            <consortium name="Photinus pyralis genome working group"/>
            <person name="Fallon T.R."/>
            <person name="Sander Lower S.E."/>
            <person name="Weng J.-K."/>
        </authorList>
    </citation>
    <scope>NUCLEOTIDE SEQUENCE</scope>
    <source>
        <strain evidence="1">TRF0915ILg1</strain>
        <tissue evidence="1">Whole body</tissue>
    </source>
</reference>
<keyword evidence="2" id="KW-1185">Reference proteome</keyword>
<protein>
    <submittedName>
        <fullName evidence="1">Uncharacterized protein</fullName>
    </submittedName>
</protein>
<organism evidence="1 2">
    <name type="scientific">Ignelater luminosus</name>
    <name type="common">Cucubano</name>
    <name type="synonym">Pyrophorus luminosus</name>
    <dbReference type="NCBI Taxonomy" id="2038154"/>
    <lineage>
        <taxon>Eukaryota</taxon>
        <taxon>Metazoa</taxon>
        <taxon>Ecdysozoa</taxon>
        <taxon>Arthropoda</taxon>
        <taxon>Hexapoda</taxon>
        <taxon>Insecta</taxon>
        <taxon>Pterygota</taxon>
        <taxon>Neoptera</taxon>
        <taxon>Endopterygota</taxon>
        <taxon>Coleoptera</taxon>
        <taxon>Polyphaga</taxon>
        <taxon>Elateriformia</taxon>
        <taxon>Elateroidea</taxon>
        <taxon>Elateridae</taxon>
        <taxon>Agrypninae</taxon>
        <taxon>Pyrophorini</taxon>
        <taxon>Ignelater</taxon>
    </lineage>
</organism>
<proteinExistence type="predicted"/>
<dbReference type="OrthoDB" id="6777448at2759"/>
<gene>
    <name evidence="1" type="ORF">ILUMI_20025</name>
</gene>
<dbReference type="AlphaFoldDB" id="A0A8K0CLD2"/>
<evidence type="ECO:0000313" key="1">
    <source>
        <dbReference type="EMBL" id="KAF2886147.1"/>
    </source>
</evidence>
<comment type="caution">
    <text evidence="1">The sequence shown here is derived from an EMBL/GenBank/DDBJ whole genome shotgun (WGS) entry which is preliminary data.</text>
</comment>
<sequence length="145" mass="16634">MEKLKFEFAVKASPEDPKTNIMTVTSITSIKNEYFIIPEKFQPVKHHDKLVSTPVYQKVKSTLQRRGQIRKVWISLADDVLSIYTDEDGNMKFNGYLLEERLIEDIQGKQLTATITSIPEERKTKKLSEAFVTKKITANNSNVAQ</sequence>
<dbReference type="Proteomes" id="UP000801492">
    <property type="component" value="Unassembled WGS sequence"/>
</dbReference>
<name>A0A8K0CLD2_IGNLU</name>
<dbReference type="EMBL" id="VTPC01088542">
    <property type="protein sequence ID" value="KAF2886147.1"/>
    <property type="molecule type" value="Genomic_DNA"/>
</dbReference>
<accession>A0A8K0CLD2</accession>
<evidence type="ECO:0000313" key="2">
    <source>
        <dbReference type="Proteomes" id="UP000801492"/>
    </source>
</evidence>